<dbReference type="InterPro" id="IPR032256">
    <property type="entry name" value="DUF4829"/>
</dbReference>
<dbReference type="EMBL" id="PVXQ01000007">
    <property type="protein sequence ID" value="PRR83450.1"/>
    <property type="molecule type" value="Genomic_DNA"/>
</dbReference>
<dbReference type="Proteomes" id="UP000239471">
    <property type="component" value="Unassembled WGS sequence"/>
</dbReference>
<keyword evidence="1" id="KW-1133">Transmembrane helix</keyword>
<reference evidence="3 4" key="1">
    <citation type="submission" date="2018-03" db="EMBL/GenBank/DDBJ databases">
        <title>Genome sequence of Clostridium vincentii DSM 10228.</title>
        <authorList>
            <person name="Poehlein A."/>
            <person name="Daniel R."/>
        </authorList>
    </citation>
    <scope>NUCLEOTIDE SEQUENCE [LARGE SCALE GENOMIC DNA]</scope>
    <source>
        <strain evidence="3 4">DSM 10228</strain>
    </source>
</reference>
<evidence type="ECO:0000256" key="1">
    <source>
        <dbReference type="SAM" id="Phobius"/>
    </source>
</evidence>
<gene>
    <name evidence="3" type="ORF">CLVI_09990</name>
</gene>
<comment type="caution">
    <text evidence="3">The sequence shown here is derived from an EMBL/GenBank/DDBJ whole genome shotgun (WGS) entry which is preliminary data.</text>
</comment>
<dbReference type="OrthoDB" id="1933189at2"/>
<name>A0A2T0BHT4_9CLOT</name>
<protein>
    <recommendedName>
        <fullName evidence="2">DUF4829 domain-containing protein</fullName>
    </recommendedName>
</protein>
<dbReference type="AlphaFoldDB" id="A0A2T0BHT4"/>
<dbReference type="RefSeq" id="WP_106059023.1">
    <property type="nucleotide sequence ID" value="NZ_PVXQ01000007.1"/>
</dbReference>
<evidence type="ECO:0000259" key="2">
    <source>
        <dbReference type="Pfam" id="PF16111"/>
    </source>
</evidence>
<sequence>MRHIKIKAIVLVVIIAIITIFSYSYYKKVNLTPKEVIEKNCDAYNSKNLIKLKSTWSNRLSGGVLIFDDSVNIEIYSIEEDFKLKDGYMEYGRGSINGISKDNVKAYKVIYEEVSNTIDTNSEKLWKDIILIKKGNRSPWLIDDIGV</sequence>
<organism evidence="3 4">
    <name type="scientific">Clostridium vincentii</name>
    <dbReference type="NCBI Taxonomy" id="52704"/>
    <lineage>
        <taxon>Bacteria</taxon>
        <taxon>Bacillati</taxon>
        <taxon>Bacillota</taxon>
        <taxon>Clostridia</taxon>
        <taxon>Eubacteriales</taxon>
        <taxon>Clostridiaceae</taxon>
        <taxon>Clostridium</taxon>
    </lineage>
</organism>
<evidence type="ECO:0000313" key="4">
    <source>
        <dbReference type="Proteomes" id="UP000239471"/>
    </source>
</evidence>
<keyword evidence="4" id="KW-1185">Reference proteome</keyword>
<proteinExistence type="predicted"/>
<dbReference type="Pfam" id="PF16111">
    <property type="entry name" value="DUF4829"/>
    <property type="match status" value="1"/>
</dbReference>
<evidence type="ECO:0000313" key="3">
    <source>
        <dbReference type="EMBL" id="PRR83450.1"/>
    </source>
</evidence>
<feature type="transmembrane region" description="Helical" evidence="1">
    <location>
        <begin position="6"/>
        <end position="26"/>
    </location>
</feature>
<accession>A0A2T0BHT4</accession>
<feature type="domain" description="DUF4829" evidence="2">
    <location>
        <begin position="34"/>
        <end position="146"/>
    </location>
</feature>
<keyword evidence="1" id="KW-0472">Membrane</keyword>
<keyword evidence="1" id="KW-0812">Transmembrane</keyword>